<dbReference type="EMBL" id="LWMS01000020">
    <property type="protein sequence ID" value="PWL08265.1"/>
    <property type="molecule type" value="Genomic_DNA"/>
</dbReference>
<dbReference type="InterPro" id="IPR017674">
    <property type="entry name" value="Methan_mark_11"/>
</dbReference>
<dbReference type="InterPro" id="IPR053870">
    <property type="entry name" value="TiaS-like_TCKD"/>
</dbReference>
<comment type="caution">
    <text evidence="2">The sequence shown here is derived from an EMBL/GenBank/DDBJ whole genome shotgun (WGS) entry which is preliminary data.</text>
</comment>
<protein>
    <recommendedName>
        <fullName evidence="1">TiaS-like TCKD domain-containing protein</fullName>
    </recommendedName>
</protein>
<dbReference type="PANTHER" id="PTHR40705:SF2">
    <property type="entry name" value="DUF1743 DOMAIN-CONTAINING PROTEIN"/>
    <property type="match status" value="1"/>
</dbReference>
<organism evidence="2 4">
    <name type="scientific">Methanosphaera cuniculi</name>
    <dbReference type="NCBI Taxonomy" id="1077256"/>
    <lineage>
        <taxon>Archaea</taxon>
        <taxon>Methanobacteriati</taxon>
        <taxon>Methanobacteriota</taxon>
        <taxon>Methanomada group</taxon>
        <taxon>Methanobacteria</taxon>
        <taxon>Methanobacteriales</taxon>
        <taxon>Methanobacteriaceae</taxon>
        <taxon>Methanosphaera</taxon>
    </lineage>
</organism>
<dbReference type="EMBL" id="LMVN01000001">
    <property type="protein sequence ID" value="PAV08182.1"/>
    <property type="molecule type" value="Genomic_DNA"/>
</dbReference>
<dbReference type="Proteomes" id="UP000246004">
    <property type="component" value="Unassembled WGS sequence"/>
</dbReference>
<accession>A0A2A2HFG8</accession>
<dbReference type="AlphaFoldDB" id="A0A2A2HFG8"/>
<feature type="domain" description="TiaS-like TCKD" evidence="1">
    <location>
        <begin position="155"/>
        <end position="215"/>
    </location>
</feature>
<dbReference type="Gene3D" id="3.30.70.2200">
    <property type="match status" value="1"/>
</dbReference>
<evidence type="ECO:0000313" key="2">
    <source>
        <dbReference type="EMBL" id="PAV08182.1"/>
    </source>
</evidence>
<evidence type="ECO:0000313" key="5">
    <source>
        <dbReference type="Proteomes" id="UP000246004"/>
    </source>
</evidence>
<proteinExistence type="predicted"/>
<dbReference type="NCBIfam" id="TIGR03280">
    <property type="entry name" value="methan_mark_11"/>
    <property type="match status" value="1"/>
</dbReference>
<dbReference type="Proteomes" id="UP000217528">
    <property type="component" value="Unassembled WGS sequence"/>
</dbReference>
<dbReference type="RefSeq" id="WP_095607832.1">
    <property type="nucleotide sequence ID" value="NZ_LMVN01000001.1"/>
</dbReference>
<evidence type="ECO:0000313" key="4">
    <source>
        <dbReference type="Proteomes" id="UP000217528"/>
    </source>
</evidence>
<dbReference type="Pfam" id="PF22641">
    <property type="entry name" value="TiaS_TCKD"/>
    <property type="match status" value="1"/>
</dbReference>
<dbReference type="OrthoDB" id="52716at2157"/>
<dbReference type="PANTHER" id="PTHR40705">
    <property type="entry name" value="TRNA(ILE2) 2-AGMATINYLCYTIDINE SYNTHETASE TIAS"/>
    <property type="match status" value="1"/>
</dbReference>
<evidence type="ECO:0000259" key="1">
    <source>
        <dbReference type="Pfam" id="PF22641"/>
    </source>
</evidence>
<gene>
    <name evidence="2" type="ORF">ASJ82_03025</name>
    <name evidence="3" type="ORF">MSCUN_07010</name>
</gene>
<evidence type="ECO:0000313" key="3">
    <source>
        <dbReference type="EMBL" id="PWL08265.1"/>
    </source>
</evidence>
<keyword evidence="4" id="KW-1185">Reference proteome</keyword>
<name>A0A2A2HFG8_9EURY</name>
<sequence length="318" mass="35271">METLTPSQLKEKYDDDWITPYHEIITITDDDEQKVELIEYHPCPIGSDWMITQYMRTSPLIIDAHRDGNKHTYIVKCGHVDLELKPSFQAAGISDVIIDDDEIKIVHAGLAGAGVGAAFCRGKASGVKRVEIYEKGGGSKVGRAAVVTPKYKKVIIGLDDTDIPTQGATWTLANNIANEIQNEKGYKYLEHITCQLFPENPNKTKNCVSIILTFAVKPEDEEDLIQTIKTKLENKTLSDKTAFVVYDKLDVPQDVQNYAIEAKQSMKSLDEAQKIAEDNGIRVEYITGKEGLIGALAALGLYNNPDEYAKVYGKGSEN</sequence>
<reference evidence="2 4" key="2">
    <citation type="journal article" date="2017" name="BMC Genomics">
        <title>Genomic analysis of methanogenic archaea reveals a shift towards energy conservation.</title>
        <authorList>
            <person name="Gilmore S.P."/>
            <person name="Henske J.K."/>
            <person name="Sexton J.A."/>
            <person name="Solomon K.V."/>
            <person name="Seppala S."/>
            <person name="Yoo J.I."/>
            <person name="Huyett L.M."/>
            <person name="Pressman A."/>
            <person name="Cogan J.Z."/>
            <person name="Kivenson V."/>
            <person name="Peng X."/>
            <person name="Tan Y."/>
            <person name="Valentine D.L."/>
            <person name="O'Malley M.A."/>
        </authorList>
    </citation>
    <scope>NUCLEOTIDE SEQUENCE [LARGE SCALE GENOMIC DNA]</scope>
    <source>
        <strain evidence="2 4">1R-7</strain>
    </source>
</reference>
<reference evidence="3 5" key="1">
    <citation type="submission" date="2016-04" db="EMBL/GenBank/DDBJ databases">
        <title>Genome sequence of Methanosphaera cuniculi DSM 4103.</title>
        <authorList>
            <person name="Poehlein A."/>
            <person name="Seedorf H."/>
            <person name="Daniel R."/>
        </authorList>
    </citation>
    <scope>NUCLEOTIDE SEQUENCE [LARGE SCALE GENOMIC DNA]</scope>
    <source>
        <strain evidence="3 5">DSM 4103</strain>
    </source>
</reference>